<name>A0A4R2J1V4_9PSEU</name>
<sequence>MSEEVQDNGGPATAKPRPRGLGKLVTVGAAVAVVAGAVTFAAVHSTAEPRTVDVVAAPAKPQIDFARPFVGTPAEKWADGETGIAAPDAAPVGPFTKQQVTDAYAKVRQAVITSRLDRAVLEKHDVEQWLKLLAKDSQKKLRPVFTDDPHQAHAYATRLADGYTLLPAVPKVSGRMWAEQGTHPGELIIHTNYVFAYAFNDAHPEQLTDVMDIVAVDRWDVDYSVLTGKYAASSLGIWPIRSQGFTYSMGCQALREGYLAPSYSERRGSPMTDTPPHDRTTYFDPSSTLPATSTCTS</sequence>
<keyword evidence="2" id="KW-1133">Transmembrane helix</keyword>
<evidence type="ECO:0000256" key="2">
    <source>
        <dbReference type="SAM" id="Phobius"/>
    </source>
</evidence>
<dbReference type="EMBL" id="SLWS01000013">
    <property type="protein sequence ID" value="TCO50758.1"/>
    <property type="molecule type" value="Genomic_DNA"/>
</dbReference>
<dbReference type="RefSeq" id="WP_132124711.1">
    <property type="nucleotide sequence ID" value="NZ_SLWS01000013.1"/>
</dbReference>
<proteinExistence type="predicted"/>
<feature type="compositionally biased region" description="Polar residues" evidence="1">
    <location>
        <begin position="283"/>
        <end position="297"/>
    </location>
</feature>
<feature type="region of interest" description="Disordered" evidence="1">
    <location>
        <begin position="1"/>
        <end position="20"/>
    </location>
</feature>
<keyword evidence="2" id="KW-0472">Membrane</keyword>
<keyword evidence="4" id="KW-1185">Reference proteome</keyword>
<comment type="caution">
    <text evidence="3">The sequence shown here is derived from an EMBL/GenBank/DDBJ whole genome shotgun (WGS) entry which is preliminary data.</text>
</comment>
<feature type="transmembrane region" description="Helical" evidence="2">
    <location>
        <begin position="24"/>
        <end position="43"/>
    </location>
</feature>
<accession>A0A4R2J1V4</accession>
<dbReference type="AlphaFoldDB" id="A0A4R2J1V4"/>
<organism evidence="3 4">
    <name type="scientific">Actinocrispum wychmicini</name>
    <dbReference type="NCBI Taxonomy" id="1213861"/>
    <lineage>
        <taxon>Bacteria</taxon>
        <taxon>Bacillati</taxon>
        <taxon>Actinomycetota</taxon>
        <taxon>Actinomycetes</taxon>
        <taxon>Pseudonocardiales</taxon>
        <taxon>Pseudonocardiaceae</taxon>
        <taxon>Actinocrispum</taxon>
    </lineage>
</organism>
<gene>
    <name evidence="3" type="ORF">EV192_113138</name>
</gene>
<feature type="region of interest" description="Disordered" evidence="1">
    <location>
        <begin position="264"/>
        <end position="297"/>
    </location>
</feature>
<evidence type="ECO:0000256" key="1">
    <source>
        <dbReference type="SAM" id="MobiDB-lite"/>
    </source>
</evidence>
<protein>
    <submittedName>
        <fullName evidence="3">Uncharacterized protein</fullName>
    </submittedName>
</protein>
<keyword evidence="2" id="KW-0812">Transmembrane</keyword>
<evidence type="ECO:0000313" key="4">
    <source>
        <dbReference type="Proteomes" id="UP000295680"/>
    </source>
</evidence>
<dbReference type="OrthoDB" id="4549522at2"/>
<evidence type="ECO:0000313" key="3">
    <source>
        <dbReference type="EMBL" id="TCO50758.1"/>
    </source>
</evidence>
<dbReference type="Proteomes" id="UP000295680">
    <property type="component" value="Unassembled WGS sequence"/>
</dbReference>
<reference evidence="3 4" key="1">
    <citation type="submission" date="2019-03" db="EMBL/GenBank/DDBJ databases">
        <title>Genomic Encyclopedia of Type Strains, Phase IV (KMG-IV): sequencing the most valuable type-strain genomes for metagenomic binning, comparative biology and taxonomic classification.</title>
        <authorList>
            <person name="Goeker M."/>
        </authorList>
    </citation>
    <scope>NUCLEOTIDE SEQUENCE [LARGE SCALE GENOMIC DNA]</scope>
    <source>
        <strain evidence="3 4">DSM 45934</strain>
    </source>
</reference>